<evidence type="ECO:0000313" key="2">
    <source>
        <dbReference type="EMBL" id="OWY93638.1"/>
    </source>
</evidence>
<accession>A0A225UL08</accession>
<dbReference type="GO" id="GO:0015074">
    <property type="term" value="P:DNA integration"/>
    <property type="evidence" value="ECO:0007669"/>
    <property type="project" value="InterPro"/>
</dbReference>
<dbReference type="Proteomes" id="UP000198211">
    <property type="component" value="Unassembled WGS sequence"/>
</dbReference>
<dbReference type="InterPro" id="IPR052925">
    <property type="entry name" value="Phage_Integrase-like_Recomb"/>
</dbReference>
<dbReference type="PANTHER" id="PTHR34605">
    <property type="entry name" value="PHAGE_INTEGRASE DOMAIN-CONTAINING PROTEIN"/>
    <property type="match status" value="1"/>
</dbReference>
<dbReference type="GO" id="GO:0003677">
    <property type="term" value="F:DNA binding"/>
    <property type="evidence" value="ECO:0007669"/>
    <property type="project" value="InterPro"/>
</dbReference>
<evidence type="ECO:0000313" key="3">
    <source>
        <dbReference type="Proteomes" id="UP000198211"/>
    </source>
</evidence>
<dbReference type="InterPro" id="IPR013762">
    <property type="entry name" value="Integrase-like_cat_sf"/>
</dbReference>
<gene>
    <name evidence="2" type="ORF">PHMEG_00036893</name>
</gene>
<protein>
    <submittedName>
        <fullName evidence="2">Uncharacterized protein</fullName>
    </submittedName>
</protein>
<dbReference type="EMBL" id="NBNE01015724">
    <property type="protein sequence ID" value="OWY93638.1"/>
    <property type="molecule type" value="Genomic_DNA"/>
</dbReference>
<sequence length="238" mass="26144">MWRSDPAANPKSPITPMILKCLHKHLNFKDTRHRVIWGASVMDLAQGSTVQTYAIHRSDVKFIDKSGREVTLLLNAAEVMIQFRGSKADQFGVGARRTMARSGCNWCCPVLATWFLTCHHKSLGVGPNTCKVDSNNNLQVRDLVKAIKQAAELAGHDSANYGSNSLCRGGASALFNTVFDSLAGKLFGRWRSDAVERYTHMSDDLTTRLSPAMIPKSTMQPSQWATPTPHLGRGGATM</sequence>
<dbReference type="GO" id="GO:0006310">
    <property type="term" value="P:DNA recombination"/>
    <property type="evidence" value="ECO:0007669"/>
    <property type="project" value="InterPro"/>
</dbReference>
<feature type="compositionally biased region" description="Polar residues" evidence="1">
    <location>
        <begin position="217"/>
        <end position="226"/>
    </location>
</feature>
<dbReference type="Gene3D" id="1.10.443.10">
    <property type="entry name" value="Intergrase catalytic core"/>
    <property type="match status" value="1"/>
</dbReference>
<evidence type="ECO:0000256" key="1">
    <source>
        <dbReference type="SAM" id="MobiDB-lite"/>
    </source>
</evidence>
<keyword evidence="3" id="KW-1185">Reference proteome</keyword>
<organism evidence="2 3">
    <name type="scientific">Phytophthora megakarya</name>
    <dbReference type="NCBI Taxonomy" id="4795"/>
    <lineage>
        <taxon>Eukaryota</taxon>
        <taxon>Sar</taxon>
        <taxon>Stramenopiles</taxon>
        <taxon>Oomycota</taxon>
        <taxon>Peronosporomycetes</taxon>
        <taxon>Peronosporales</taxon>
        <taxon>Peronosporaceae</taxon>
        <taxon>Phytophthora</taxon>
    </lineage>
</organism>
<reference evidence="3" key="1">
    <citation type="submission" date="2017-03" db="EMBL/GenBank/DDBJ databases">
        <title>Phytopthora megakarya and P. palmivora, two closely related causual agents of cacao black pod achieved similar genome size and gene model numbers by different mechanisms.</title>
        <authorList>
            <person name="Ali S."/>
            <person name="Shao J."/>
            <person name="Larry D.J."/>
            <person name="Kronmiller B."/>
            <person name="Shen D."/>
            <person name="Strem M.D."/>
            <person name="Melnick R.L."/>
            <person name="Guiltinan M.J."/>
            <person name="Tyler B.M."/>
            <person name="Meinhardt L.W."/>
            <person name="Bailey B.A."/>
        </authorList>
    </citation>
    <scope>NUCLEOTIDE SEQUENCE [LARGE SCALE GENOMIC DNA]</scope>
    <source>
        <strain evidence="3">zdho120</strain>
    </source>
</reference>
<dbReference type="OrthoDB" id="167975at2759"/>
<dbReference type="PANTHER" id="PTHR34605:SF4">
    <property type="entry name" value="DNA ADENINE METHYLTRANSFERASE"/>
    <property type="match status" value="1"/>
</dbReference>
<comment type="caution">
    <text evidence="2">The sequence shown here is derived from an EMBL/GenBank/DDBJ whole genome shotgun (WGS) entry which is preliminary data.</text>
</comment>
<feature type="region of interest" description="Disordered" evidence="1">
    <location>
        <begin position="217"/>
        <end position="238"/>
    </location>
</feature>
<name>A0A225UL08_9STRA</name>
<dbReference type="AlphaFoldDB" id="A0A225UL08"/>
<proteinExistence type="predicted"/>